<organism evidence="4 5">
    <name type="scientific">Lucilia cuprina</name>
    <name type="common">Green bottle fly</name>
    <name type="synonym">Australian sheep blowfly</name>
    <dbReference type="NCBI Taxonomy" id="7375"/>
    <lineage>
        <taxon>Eukaryota</taxon>
        <taxon>Metazoa</taxon>
        <taxon>Ecdysozoa</taxon>
        <taxon>Arthropoda</taxon>
        <taxon>Hexapoda</taxon>
        <taxon>Insecta</taxon>
        <taxon>Pterygota</taxon>
        <taxon>Neoptera</taxon>
        <taxon>Endopterygota</taxon>
        <taxon>Diptera</taxon>
        <taxon>Brachycera</taxon>
        <taxon>Muscomorpha</taxon>
        <taxon>Oestroidea</taxon>
        <taxon>Calliphoridae</taxon>
        <taxon>Luciliinae</taxon>
        <taxon>Lucilia</taxon>
    </lineage>
</organism>
<dbReference type="InterPro" id="IPR009057">
    <property type="entry name" value="Homeodomain-like_sf"/>
</dbReference>
<feature type="domain" description="Myb-like" evidence="2">
    <location>
        <begin position="132"/>
        <end position="188"/>
    </location>
</feature>
<accession>A0A0L0C3F2</accession>
<dbReference type="STRING" id="7375.A0A0L0C3F2"/>
<feature type="domain" description="HTH myb-type" evidence="3">
    <location>
        <begin position="140"/>
        <end position="192"/>
    </location>
</feature>
<reference evidence="4 5" key="1">
    <citation type="journal article" date="2015" name="Nat. Commun.">
        <title>Lucilia cuprina genome unlocks parasitic fly biology to underpin future interventions.</title>
        <authorList>
            <person name="Anstead C.A."/>
            <person name="Korhonen P.K."/>
            <person name="Young N.D."/>
            <person name="Hall R.S."/>
            <person name="Jex A.R."/>
            <person name="Murali S.C."/>
            <person name="Hughes D.S."/>
            <person name="Lee S.F."/>
            <person name="Perry T."/>
            <person name="Stroehlein A.J."/>
            <person name="Ansell B.R."/>
            <person name="Breugelmans B."/>
            <person name="Hofmann A."/>
            <person name="Qu J."/>
            <person name="Dugan S."/>
            <person name="Lee S.L."/>
            <person name="Chao H."/>
            <person name="Dinh H."/>
            <person name="Han Y."/>
            <person name="Doddapaneni H.V."/>
            <person name="Worley K.C."/>
            <person name="Muzny D.M."/>
            <person name="Ioannidis P."/>
            <person name="Waterhouse R.M."/>
            <person name="Zdobnov E.M."/>
            <person name="James P.J."/>
            <person name="Bagnall N.H."/>
            <person name="Kotze A.C."/>
            <person name="Gibbs R.A."/>
            <person name="Richards S."/>
            <person name="Batterham P."/>
            <person name="Gasser R.B."/>
        </authorList>
    </citation>
    <scope>NUCLEOTIDE SEQUENCE [LARGE SCALE GENOMIC DNA]</scope>
    <source>
        <strain evidence="4 5">LS</strain>
        <tissue evidence="4">Full body</tissue>
    </source>
</reference>
<dbReference type="SMART" id="SM00717">
    <property type="entry name" value="SANT"/>
    <property type="match status" value="1"/>
</dbReference>
<dbReference type="Pfam" id="PF00249">
    <property type="entry name" value="Myb_DNA-binding"/>
    <property type="match status" value="1"/>
</dbReference>
<name>A0A0L0C3F2_LUCCU</name>
<dbReference type="Gene3D" id="1.10.10.60">
    <property type="entry name" value="Homeodomain-like"/>
    <property type="match status" value="1"/>
</dbReference>
<evidence type="ECO:0000313" key="4">
    <source>
        <dbReference type="EMBL" id="KNC26863.1"/>
    </source>
</evidence>
<keyword evidence="5" id="KW-1185">Reference proteome</keyword>
<evidence type="ECO:0000259" key="2">
    <source>
        <dbReference type="PROSITE" id="PS50090"/>
    </source>
</evidence>
<dbReference type="EMBL" id="JRES01000951">
    <property type="protein sequence ID" value="KNC26863.1"/>
    <property type="molecule type" value="Genomic_DNA"/>
</dbReference>
<dbReference type="InterPro" id="IPR001005">
    <property type="entry name" value="SANT/Myb"/>
</dbReference>
<dbReference type="PANTHER" id="PTHR22705">
    <property type="entry name" value="ZINC FINGER, ZZ DOMAIN CONTAINING 3"/>
    <property type="match status" value="1"/>
</dbReference>
<dbReference type="OrthoDB" id="20473at2759"/>
<dbReference type="InterPro" id="IPR017930">
    <property type="entry name" value="Myb_dom"/>
</dbReference>
<dbReference type="AlphaFoldDB" id="A0A0L0C3F2"/>
<dbReference type="PANTHER" id="PTHR22705:SF0">
    <property type="entry name" value="ZZ-TYPE ZINC FINGER-CONTAINING PROTEIN 3"/>
    <property type="match status" value="1"/>
</dbReference>
<dbReference type="GO" id="GO:0005634">
    <property type="term" value="C:nucleus"/>
    <property type="evidence" value="ECO:0007669"/>
    <property type="project" value="UniProtKB-SubCell"/>
</dbReference>
<dbReference type="SUPFAM" id="SSF46689">
    <property type="entry name" value="Homeodomain-like"/>
    <property type="match status" value="1"/>
</dbReference>
<proteinExistence type="predicted"/>
<sequence>MESDNESLPESNVFYFESDYLALRGNRDYTNMLRTIAVLEAQKIRVQQHIEELALAKKRYLEDPELFLTKIKNNEEIISPNYMTIASIPEISHYDDMPPEEIKIKEETNLSTSTEQKTEVQINRGRVVDETKPETFNQLWTVEEQKRLEELLIKYPEERIEMHRFTKIAKALGNRTARQVSSRVQKYFQKLHSAGMPIPGRIPKNRRVGHAKSKHYYRPSTFFPSHNVPIHMSEDDFFLQDLHMPSTDTNSNDSKVRSTSLDNISDLKAEPINTDVQQQIVNLLKIIKQEKLSTPEGYNPDPLAAKCESCQITAVSRLRWRCNTCYCSLNLCADCLVHQLVQQKFDHFSHDVVAESEILIKRNQETKFYTK</sequence>
<comment type="subcellular location">
    <subcellularLocation>
        <location evidence="1">Nucleus</location>
    </subcellularLocation>
</comment>
<dbReference type="SUPFAM" id="SSF57850">
    <property type="entry name" value="RING/U-box"/>
    <property type="match status" value="1"/>
</dbReference>
<dbReference type="CDD" id="cd00167">
    <property type="entry name" value="SANT"/>
    <property type="match status" value="1"/>
</dbReference>
<evidence type="ECO:0000259" key="3">
    <source>
        <dbReference type="PROSITE" id="PS51294"/>
    </source>
</evidence>
<dbReference type="PROSITE" id="PS51294">
    <property type="entry name" value="HTH_MYB"/>
    <property type="match status" value="1"/>
</dbReference>
<gene>
    <name evidence="4" type="ORF">FF38_03343</name>
</gene>
<comment type="caution">
    <text evidence="4">The sequence shown here is derived from an EMBL/GenBank/DDBJ whole genome shotgun (WGS) entry which is preliminary data.</text>
</comment>
<dbReference type="Proteomes" id="UP000037069">
    <property type="component" value="Unassembled WGS sequence"/>
</dbReference>
<protein>
    <submittedName>
        <fullName evidence="4">Uncharacterized protein</fullName>
    </submittedName>
</protein>
<dbReference type="OMA" id="TFFPAQN"/>
<evidence type="ECO:0000313" key="5">
    <source>
        <dbReference type="Proteomes" id="UP000037069"/>
    </source>
</evidence>
<dbReference type="PROSITE" id="PS50090">
    <property type="entry name" value="MYB_LIKE"/>
    <property type="match status" value="1"/>
</dbReference>
<evidence type="ECO:0000256" key="1">
    <source>
        <dbReference type="ARBA" id="ARBA00004123"/>
    </source>
</evidence>
<dbReference type="InterPro" id="IPR037830">
    <property type="entry name" value="ZZZ3"/>
</dbReference>